<evidence type="ECO:0000256" key="2">
    <source>
        <dbReference type="ARBA" id="ARBA00077014"/>
    </source>
</evidence>
<proteinExistence type="predicted"/>
<dbReference type="CTD" id="9806912"/>
<dbReference type="PANTHER" id="PTHR44298:SF1">
    <property type="entry name" value="DNAJ HOMOLOG SUBFAMILY B MEMBER 11"/>
    <property type="match status" value="1"/>
</dbReference>
<dbReference type="GO" id="GO:0006457">
    <property type="term" value="P:protein folding"/>
    <property type="evidence" value="ECO:0007669"/>
    <property type="project" value="InterPro"/>
</dbReference>
<sequence>MCVYVEEKMKKKKKKRSSSFMCSAGSSTLDERMSTTSLRLRIQLESFKTSEVPILQILKFRIKYLPRFERKGDDLYTNVTISLQDALNGFEMEIQHLDGHIVKVQRDKVTWPGARLRKKDEGMPSLENNNKKGMLIVTFDVEFPKTELSDEQKAQIISILQQQEIKPKAYNGL</sequence>
<dbReference type="Gene3D" id="2.60.260.20">
    <property type="entry name" value="Urease metallochaperone UreE, N-terminal domain"/>
    <property type="match status" value="1"/>
</dbReference>
<dbReference type="GeneID" id="9806912"/>
<dbReference type="Proteomes" id="UP000483820">
    <property type="component" value="Chromosome II"/>
</dbReference>
<organism evidence="4 5">
    <name type="scientific">Caenorhabditis remanei</name>
    <name type="common">Caenorhabditis vulgaris</name>
    <dbReference type="NCBI Taxonomy" id="31234"/>
    <lineage>
        <taxon>Eukaryota</taxon>
        <taxon>Metazoa</taxon>
        <taxon>Ecdysozoa</taxon>
        <taxon>Nematoda</taxon>
        <taxon>Chromadorea</taxon>
        <taxon>Rhabditida</taxon>
        <taxon>Rhabditina</taxon>
        <taxon>Rhabditomorpha</taxon>
        <taxon>Rhabditoidea</taxon>
        <taxon>Rhabditidae</taxon>
        <taxon>Peloderinae</taxon>
        <taxon>Caenorhabditis</taxon>
    </lineage>
</organism>
<dbReference type="InterPro" id="IPR008971">
    <property type="entry name" value="HSP40/DnaJ_pept-bd"/>
</dbReference>
<dbReference type="GO" id="GO:0051082">
    <property type="term" value="F:unfolded protein binding"/>
    <property type="evidence" value="ECO:0007669"/>
    <property type="project" value="InterPro"/>
</dbReference>
<reference evidence="4 5" key="1">
    <citation type="submission" date="2019-12" db="EMBL/GenBank/DDBJ databases">
        <title>Chromosome-level assembly of the Caenorhabditis remanei genome.</title>
        <authorList>
            <person name="Teterina A.A."/>
            <person name="Willis J.H."/>
            <person name="Phillips P.C."/>
        </authorList>
    </citation>
    <scope>NUCLEOTIDE SEQUENCE [LARGE SCALE GENOMIC DNA]</scope>
    <source>
        <strain evidence="4 5">PX506</strain>
        <tissue evidence="4">Whole organism</tissue>
    </source>
</reference>
<dbReference type="GO" id="GO:0051787">
    <property type="term" value="F:misfolded protein binding"/>
    <property type="evidence" value="ECO:0007669"/>
    <property type="project" value="TreeGrafter"/>
</dbReference>
<dbReference type="EMBL" id="WUAV01000002">
    <property type="protein sequence ID" value="KAF1763746.1"/>
    <property type="molecule type" value="Genomic_DNA"/>
</dbReference>
<dbReference type="FunFam" id="2.60.260.20:FF:000013">
    <property type="entry name" value="DnaJ subfamily B member 11"/>
    <property type="match status" value="1"/>
</dbReference>
<dbReference type="RefSeq" id="XP_053588386.1">
    <property type="nucleotide sequence ID" value="XM_053724192.1"/>
</dbReference>
<evidence type="ECO:0000313" key="4">
    <source>
        <dbReference type="EMBL" id="KAF1763746.1"/>
    </source>
</evidence>
<dbReference type="GO" id="GO:0005783">
    <property type="term" value="C:endoplasmic reticulum"/>
    <property type="evidence" value="ECO:0007669"/>
    <property type="project" value="TreeGrafter"/>
</dbReference>
<dbReference type="InterPro" id="IPR002939">
    <property type="entry name" value="DnaJ_C"/>
</dbReference>
<dbReference type="InterPro" id="IPR051736">
    <property type="entry name" value="DnaJ-B11-like"/>
</dbReference>
<dbReference type="CDD" id="cd10747">
    <property type="entry name" value="DnaJ_C"/>
    <property type="match status" value="1"/>
</dbReference>
<gene>
    <name evidence="4" type="ORF">GCK72_003691</name>
</gene>
<comment type="caution">
    <text evidence="4">The sequence shown here is derived from an EMBL/GenBank/DDBJ whole genome shotgun (WGS) entry which is preliminary data.</text>
</comment>
<dbReference type="PANTHER" id="PTHR44298">
    <property type="entry name" value="DNAJ HOMOLOG SUBFAMILY B MEMBER 11"/>
    <property type="match status" value="1"/>
</dbReference>
<protein>
    <recommendedName>
        <fullName evidence="1">DnaJ homolog dnj-20</fullName>
    </recommendedName>
    <alternativeName>
        <fullName evidence="2">DnaJ domain protein 20</fullName>
    </alternativeName>
</protein>
<dbReference type="Pfam" id="PF01556">
    <property type="entry name" value="DnaJ_C"/>
    <property type="match status" value="1"/>
</dbReference>
<feature type="domain" description="Chaperone DnaJ C-terminal" evidence="3">
    <location>
        <begin position="57"/>
        <end position="144"/>
    </location>
</feature>
<evidence type="ECO:0000256" key="1">
    <source>
        <dbReference type="ARBA" id="ARBA00069674"/>
    </source>
</evidence>
<accession>A0A6A5HA72</accession>
<name>A0A6A5HA72_CAERE</name>
<evidence type="ECO:0000313" key="5">
    <source>
        <dbReference type="Proteomes" id="UP000483820"/>
    </source>
</evidence>
<dbReference type="KEGG" id="crq:GCK72_003691"/>
<dbReference type="AlphaFoldDB" id="A0A6A5HA72"/>
<evidence type="ECO:0000259" key="3">
    <source>
        <dbReference type="Pfam" id="PF01556"/>
    </source>
</evidence>
<dbReference type="SUPFAM" id="SSF49493">
    <property type="entry name" value="HSP40/DnaJ peptide-binding domain"/>
    <property type="match status" value="1"/>
</dbReference>